<protein>
    <submittedName>
        <fullName evidence="2">Group I intron-associated PD-(D/E)XK endonuclease</fullName>
    </submittedName>
</protein>
<keyword evidence="3" id="KW-1185">Reference proteome</keyword>
<proteinExistence type="predicted"/>
<comment type="caution">
    <text evidence="2">The sequence shown here is derived from an EMBL/GenBank/DDBJ whole genome shotgun (WGS) entry which is preliminary data.</text>
</comment>
<organism evidence="2 3">
    <name type="scientific">Halobaculum roseum</name>
    <dbReference type="NCBI Taxonomy" id="2175149"/>
    <lineage>
        <taxon>Archaea</taxon>
        <taxon>Methanobacteriati</taxon>
        <taxon>Methanobacteriota</taxon>
        <taxon>Stenosarchaea group</taxon>
        <taxon>Halobacteria</taxon>
        <taxon>Halobacteriales</taxon>
        <taxon>Haloferacaceae</taxon>
        <taxon>Halobaculum</taxon>
    </lineage>
</organism>
<dbReference type="GeneID" id="67211247"/>
<evidence type="ECO:0000259" key="1">
    <source>
        <dbReference type="Pfam" id="PF11645"/>
    </source>
</evidence>
<evidence type="ECO:0000313" key="2">
    <source>
        <dbReference type="EMBL" id="MFB9825330.1"/>
    </source>
</evidence>
<dbReference type="InterPro" id="IPR021671">
    <property type="entry name" value="PD(D/E)XK_Endonuc"/>
</dbReference>
<dbReference type="EMBL" id="JBHMAJ010000009">
    <property type="protein sequence ID" value="MFB9825330.1"/>
    <property type="molecule type" value="Genomic_DNA"/>
</dbReference>
<dbReference type="RefSeq" id="WP_222921160.1">
    <property type="nucleotide sequence ID" value="NZ_CP082286.1"/>
</dbReference>
<feature type="domain" description="PD(D/E)XK endonuclease" evidence="1">
    <location>
        <begin position="8"/>
        <end position="136"/>
    </location>
</feature>
<keyword evidence="2" id="KW-0255">Endonuclease</keyword>
<dbReference type="Proteomes" id="UP001589595">
    <property type="component" value="Unassembled WGS sequence"/>
</dbReference>
<dbReference type="AlphaFoldDB" id="A0ABD5MNE9"/>
<dbReference type="Gene3D" id="3.40.1350.10">
    <property type="match status" value="2"/>
</dbReference>
<accession>A0ABD5MNE9</accession>
<gene>
    <name evidence="2" type="ORF">ACFFOL_14260</name>
</gene>
<dbReference type="InterPro" id="IPR011856">
    <property type="entry name" value="tRNA_endonuc-like_dom_sf"/>
</dbReference>
<reference evidence="2" key="1">
    <citation type="submission" date="2024-09" db="EMBL/GenBank/DDBJ databases">
        <authorList>
            <person name="Sun Q."/>
        </authorList>
    </citation>
    <scope>NUCLEOTIDE SEQUENCE [LARGE SCALE GENOMIC DNA]</scope>
    <source>
        <strain evidence="2">JCM 31273</strain>
    </source>
</reference>
<sequence>MHPLDEMPSHRKGDYTEAVVVAELTRREIPVLRPMNDNERYDFVLPWDDRYFSIQVKTAAYEGNGLTIRGVSQHTNGSGNVYKRYEDDVDFFIGYCHELESMYLLPESEVGSRVFLRTEAGKQNHRTTNWAEDYEFDNNWPPETISLPQQDGRRVIETLEDAGIGVHEPTTDRPYDLLVESPNGGYYRTTITPGYLIEGRIRFDGKANVVPDATKTDLVLVQCDELDTLYLVRRDEYDVTISFRVEEPKKEDSRINWAEDYEFDERWPDDIAN</sequence>
<keyword evidence="2" id="KW-0378">Hydrolase</keyword>
<keyword evidence="2" id="KW-0540">Nuclease</keyword>
<feature type="domain" description="PD(D/E)XK endonuclease" evidence="1">
    <location>
        <begin position="155"/>
        <end position="263"/>
    </location>
</feature>
<dbReference type="Pfam" id="PF11645">
    <property type="entry name" value="PDDEXK_5"/>
    <property type="match status" value="2"/>
</dbReference>
<evidence type="ECO:0000313" key="3">
    <source>
        <dbReference type="Proteomes" id="UP001589595"/>
    </source>
</evidence>
<dbReference type="GO" id="GO:0004519">
    <property type="term" value="F:endonuclease activity"/>
    <property type="evidence" value="ECO:0007669"/>
    <property type="project" value="UniProtKB-KW"/>
</dbReference>
<name>A0ABD5MNE9_9EURY</name>